<keyword evidence="2" id="KW-0460">Magnesium</keyword>
<dbReference type="InterPro" id="IPR001830">
    <property type="entry name" value="Glyco_trans_20"/>
</dbReference>
<evidence type="ECO:0000313" key="3">
    <source>
        <dbReference type="EMBL" id="KPJ50629.1"/>
    </source>
</evidence>
<proteinExistence type="inferred from homology"/>
<dbReference type="EC" id="3.1.3.12" evidence="2"/>
<comment type="similarity">
    <text evidence="2">Belongs to the trehalose phosphatase family.</text>
</comment>
<dbReference type="Gene3D" id="3.40.50.1000">
    <property type="entry name" value="HAD superfamily/HAD-like"/>
    <property type="match status" value="1"/>
</dbReference>
<name>A0A0S7WKF6_UNCT6</name>
<comment type="cofactor">
    <cofactor evidence="2">
        <name>Mg(2+)</name>
        <dbReference type="ChEBI" id="CHEBI:18420"/>
    </cofactor>
</comment>
<comment type="function">
    <text evidence="2">Removes the phosphate from trehalose 6-phosphate to produce free trehalose.</text>
</comment>
<dbReference type="GO" id="GO:0046872">
    <property type="term" value="F:metal ion binding"/>
    <property type="evidence" value="ECO:0007669"/>
    <property type="project" value="UniProtKB-KW"/>
</dbReference>
<dbReference type="UniPathway" id="UPA00299"/>
<dbReference type="Proteomes" id="UP000051124">
    <property type="component" value="Unassembled WGS sequence"/>
</dbReference>
<dbReference type="NCBIfam" id="TIGR00685">
    <property type="entry name" value="T6PP"/>
    <property type="match status" value="1"/>
</dbReference>
<dbReference type="AlphaFoldDB" id="A0A0S7WKF6"/>
<dbReference type="GO" id="GO:0003825">
    <property type="term" value="F:alpha,alpha-trehalose-phosphate synthase (UDP-forming) activity"/>
    <property type="evidence" value="ECO:0007669"/>
    <property type="project" value="TreeGrafter"/>
</dbReference>
<evidence type="ECO:0000256" key="2">
    <source>
        <dbReference type="RuleBase" id="RU361117"/>
    </source>
</evidence>
<organism evidence="3 4">
    <name type="scientific">candidate division TA06 bacterium DG_26</name>
    <dbReference type="NCBI Taxonomy" id="1703771"/>
    <lineage>
        <taxon>Bacteria</taxon>
        <taxon>Bacteria division TA06</taxon>
    </lineage>
</organism>
<dbReference type="Pfam" id="PF02358">
    <property type="entry name" value="Trehalose_PPase"/>
    <property type="match status" value="1"/>
</dbReference>
<keyword evidence="2" id="KW-0378">Hydrolase</keyword>
<comment type="caution">
    <text evidence="3">The sequence shown here is derived from an EMBL/GenBank/DDBJ whole genome shotgun (WGS) entry which is preliminary data.</text>
</comment>
<dbReference type="InterPro" id="IPR003337">
    <property type="entry name" value="Trehalose_PPase"/>
</dbReference>
<reference evidence="3 4" key="1">
    <citation type="journal article" date="2015" name="Microbiome">
        <title>Genomic resolution of linkages in carbon, nitrogen, and sulfur cycling among widespread estuary sediment bacteria.</title>
        <authorList>
            <person name="Baker B.J."/>
            <person name="Lazar C.S."/>
            <person name="Teske A.P."/>
            <person name="Dick G.J."/>
        </authorList>
    </citation>
    <scope>NUCLEOTIDE SEQUENCE [LARGE SCALE GENOMIC DNA]</scope>
    <source>
        <strain evidence="3">DG_26</strain>
    </source>
</reference>
<dbReference type="PANTHER" id="PTHR10788">
    <property type="entry name" value="TREHALOSE-6-PHOSPHATE SYNTHASE"/>
    <property type="match status" value="1"/>
</dbReference>
<dbReference type="SUPFAM" id="SSF56784">
    <property type="entry name" value="HAD-like"/>
    <property type="match status" value="1"/>
</dbReference>
<gene>
    <name evidence="3" type="ORF">AMJ40_02390</name>
</gene>
<dbReference type="PANTHER" id="PTHR10788:SF106">
    <property type="entry name" value="BCDNA.GH08860"/>
    <property type="match status" value="1"/>
</dbReference>
<dbReference type="EMBL" id="LIZT01000016">
    <property type="protein sequence ID" value="KPJ50629.1"/>
    <property type="molecule type" value="Genomic_DNA"/>
</dbReference>
<comment type="catalytic activity">
    <reaction evidence="2">
        <text>alpha,alpha-trehalose 6-phosphate + H2O = alpha,alpha-trehalose + phosphate</text>
        <dbReference type="Rhea" id="RHEA:23420"/>
        <dbReference type="ChEBI" id="CHEBI:15377"/>
        <dbReference type="ChEBI" id="CHEBI:16551"/>
        <dbReference type="ChEBI" id="CHEBI:43474"/>
        <dbReference type="ChEBI" id="CHEBI:58429"/>
        <dbReference type="EC" id="3.1.3.12"/>
    </reaction>
</comment>
<protein>
    <recommendedName>
        <fullName evidence="2">Trehalose 6-phosphate phosphatase</fullName>
        <ecNumber evidence="2">3.1.3.12</ecNumber>
    </recommendedName>
</protein>
<comment type="similarity">
    <text evidence="1">Belongs to the glycosyltransferase 20 family.</text>
</comment>
<dbReference type="GO" id="GO:0005992">
    <property type="term" value="P:trehalose biosynthetic process"/>
    <property type="evidence" value="ECO:0007669"/>
    <property type="project" value="UniProtKB-UniPathway"/>
</dbReference>
<keyword evidence="2" id="KW-0479">Metal-binding</keyword>
<dbReference type="GO" id="GO:0004805">
    <property type="term" value="F:trehalose-phosphatase activity"/>
    <property type="evidence" value="ECO:0007669"/>
    <property type="project" value="UniProtKB-EC"/>
</dbReference>
<sequence length="170" mass="19303">MAEHGVWIKERGGSWEMVEPLRNDWKAEIRPILELYVDRTPGSFIEDKEYSLVWHYRKSDLELALVRARELKDALFDLTGNLNLGVLEGSRVIEIKSVGSNKGRGALRWLGKRKWNFVLAVGDDWTDEDTFAVVPDSAYSIKVGWAPSRARFNLDSVAEVRSLLKDLVGG</sequence>
<comment type="pathway">
    <text evidence="2">Glycan biosynthesis; trehalose biosynthesis.</text>
</comment>
<evidence type="ECO:0000256" key="1">
    <source>
        <dbReference type="ARBA" id="ARBA00008799"/>
    </source>
</evidence>
<evidence type="ECO:0000313" key="4">
    <source>
        <dbReference type="Proteomes" id="UP000051124"/>
    </source>
</evidence>
<dbReference type="PATRIC" id="fig|1703771.3.peg.435"/>
<dbReference type="InterPro" id="IPR036412">
    <property type="entry name" value="HAD-like_sf"/>
</dbReference>
<accession>A0A0S7WKF6</accession>
<dbReference type="InterPro" id="IPR023214">
    <property type="entry name" value="HAD_sf"/>
</dbReference>